<dbReference type="EMBL" id="BPUS01000001">
    <property type="protein sequence ID" value="GJH23802.1"/>
    <property type="molecule type" value="Genomic_DNA"/>
</dbReference>
<protein>
    <submittedName>
        <fullName evidence="2">Uncharacterized protein</fullName>
    </submittedName>
</protein>
<dbReference type="RefSeq" id="WP_238210163.1">
    <property type="nucleotide sequence ID" value="NZ_BPUS01000001.1"/>
</dbReference>
<evidence type="ECO:0000313" key="3">
    <source>
        <dbReference type="Proteomes" id="UP001055111"/>
    </source>
</evidence>
<feature type="transmembrane region" description="Helical" evidence="1">
    <location>
        <begin position="7"/>
        <end position="31"/>
    </location>
</feature>
<sequence>MEQEKSVGVALVHLVSSALWPLVALLAIFMFKPYVETFLTAASSQVQKASKFKVGQVDITVSENALPKAPLRVGKIIPQMDNELMEYVLTTDPSGTHLNCYEGGATTTPSELADDGVLTRLQAMHMLTVTKLPKNYKDDSGQRCEGAVKVDYDQLFGETRTYYFDVLKQMKFSESK</sequence>
<reference evidence="2" key="1">
    <citation type="submission" date="2022-09" db="EMBL/GenBank/DDBJ databases">
        <title>Isolation and characterization of 3-chlorobenzoate degrading bacteria from soils in Shizuoka.</title>
        <authorList>
            <person name="Ifat A."/>
            <person name="Ogawa N."/>
            <person name="Kimbara K."/>
            <person name="Moriuchi R."/>
            <person name="Dohra H."/>
            <person name="Shintani M."/>
        </authorList>
    </citation>
    <scope>NUCLEOTIDE SEQUENCE</scope>
    <source>
        <strain evidence="2">19CS4-2</strain>
    </source>
</reference>
<dbReference type="Proteomes" id="UP001055111">
    <property type="component" value="Unassembled WGS sequence"/>
</dbReference>
<evidence type="ECO:0000256" key="1">
    <source>
        <dbReference type="SAM" id="Phobius"/>
    </source>
</evidence>
<comment type="caution">
    <text evidence="2">The sequence shown here is derived from an EMBL/GenBank/DDBJ whole genome shotgun (WGS) entry which is preliminary data.</text>
</comment>
<accession>A0AA37MR10</accession>
<gene>
    <name evidence="2" type="ORF">CBA19CS42_04820</name>
</gene>
<keyword evidence="1" id="KW-1133">Transmembrane helix</keyword>
<keyword evidence="1" id="KW-0472">Membrane</keyword>
<proteinExistence type="predicted"/>
<evidence type="ECO:0000313" key="2">
    <source>
        <dbReference type="EMBL" id="GJH23802.1"/>
    </source>
</evidence>
<dbReference type="AlphaFoldDB" id="A0AA37MR10"/>
<name>A0AA37MR10_9BURK</name>
<organism evidence="2 3">
    <name type="scientific">Caballeronia novacaledonica</name>
    <dbReference type="NCBI Taxonomy" id="1544861"/>
    <lineage>
        <taxon>Bacteria</taxon>
        <taxon>Pseudomonadati</taxon>
        <taxon>Pseudomonadota</taxon>
        <taxon>Betaproteobacteria</taxon>
        <taxon>Burkholderiales</taxon>
        <taxon>Burkholderiaceae</taxon>
        <taxon>Caballeronia</taxon>
    </lineage>
</organism>
<keyword evidence="1" id="KW-0812">Transmembrane</keyword>